<dbReference type="KEGG" id="lti:JW886_02570"/>
<evidence type="ECO:0000256" key="2">
    <source>
        <dbReference type="ARBA" id="ARBA00022475"/>
    </source>
</evidence>
<keyword evidence="6" id="KW-0029">Amino-acid transport</keyword>
<sequence>MTAIIELNKLSVQFHQKGRLITAVKDATLHVEKGDIYGVIGYSGAGKSTLVRTINLLQKPTTGQIVVNGETIFDSEHPVKFTGQRLREFRQKIGMIFQHFNLLSEKTVFDNVGFALQHTQIEDKNGKKRYLTKAEKKEKVAHLLELVDLAELSDKYPAQLSGGQKQRVAIARALANDPEILISDEGTSALDPKTTNQILDLLKSLHEKLGITIILITHEMQVVKEIANKVAVMQNGVIIEQNSLIDIFAQPQEALTKQFIETTSSVNRFIAGLSKTELLAQLAEDEELIHLDYSGSELADPVISDITKKFDVTTNIFYGNVELLQGQPFGSLVLTIKGTVTQRNEAKAYLAERQLKFTVLGPIGKAVQ</sequence>
<gene>
    <name evidence="9" type="ORF">JW886_02570</name>
</gene>
<keyword evidence="10" id="KW-1185">Reference proteome</keyword>
<keyword evidence="1" id="KW-0813">Transport</keyword>
<evidence type="ECO:0000256" key="4">
    <source>
        <dbReference type="ARBA" id="ARBA00022840"/>
    </source>
</evidence>
<dbReference type="Gene3D" id="3.30.70.260">
    <property type="match status" value="1"/>
</dbReference>
<proteinExistence type="predicted"/>
<dbReference type="InterPro" id="IPR050086">
    <property type="entry name" value="MetN_ABC_transporter-like"/>
</dbReference>
<evidence type="ECO:0000256" key="6">
    <source>
        <dbReference type="ARBA" id="ARBA00022970"/>
    </source>
</evidence>
<evidence type="ECO:0000313" key="9">
    <source>
        <dbReference type="EMBL" id="QSE77164.1"/>
    </source>
</evidence>
<dbReference type="AlphaFoldDB" id="A0AA45KH44"/>
<keyword evidence="4 9" id="KW-0067">ATP-binding</keyword>
<evidence type="ECO:0000256" key="5">
    <source>
        <dbReference type="ARBA" id="ARBA00022967"/>
    </source>
</evidence>
<dbReference type="Gene3D" id="3.40.50.300">
    <property type="entry name" value="P-loop containing nucleotide triphosphate hydrolases"/>
    <property type="match status" value="1"/>
</dbReference>
<accession>A0AA45KH44</accession>
<keyword evidence="3" id="KW-0547">Nucleotide-binding</keyword>
<evidence type="ECO:0000259" key="8">
    <source>
        <dbReference type="PROSITE" id="PS50893"/>
    </source>
</evidence>
<keyword evidence="5" id="KW-1278">Translocase</keyword>
<feature type="domain" description="ABC transporter" evidence="8">
    <location>
        <begin position="5"/>
        <end position="260"/>
    </location>
</feature>
<reference evidence="9 10" key="1">
    <citation type="submission" date="2021-02" db="EMBL/GenBank/DDBJ databases">
        <title>Complete genome sequence of Lactococcus lactis strain K_LL004.</title>
        <authorList>
            <person name="Kim H.B."/>
        </authorList>
    </citation>
    <scope>NUCLEOTIDE SEQUENCE [LARGE SCALE GENOMIC DNA]</scope>
    <source>
        <strain evidence="9 10">K_LL004</strain>
    </source>
</reference>
<dbReference type="SUPFAM" id="SSF52540">
    <property type="entry name" value="P-loop containing nucleoside triphosphate hydrolases"/>
    <property type="match status" value="1"/>
</dbReference>
<dbReference type="InterPro" id="IPR003439">
    <property type="entry name" value="ABC_transporter-like_ATP-bd"/>
</dbReference>
<dbReference type="PANTHER" id="PTHR43166:SF30">
    <property type="entry name" value="METHIONINE IMPORT ATP-BINDING PROTEIN METN"/>
    <property type="match status" value="1"/>
</dbReference>
<evidence type="ECO:0000256" key="7">
    <source>
        <dbReference type="ARBA" id="ARBA00023136"/>
    </source>
</evidence>
<dbReference type="RefSeq" id="WP_205872244.1">
    <property type="nucleotide sequence ID" value="NZ_CP070872.1"/>
</dbReference>
<dbReference type="InterPro" id="IPR003593">
    <property type="entry name" value="AAA+_ATPase"/>
</dbReference>
<dbReference type="PROSITE" id="PS50893">
    <property type="entry name" value="ABC_TRANSPORTER_2"/>
    <property type="match status" value="1"/>
</dbReference>
<dbReference type="Pfam" id="PF09383">
    <property type="entry name" value="NIL"/>
    <property type="match status" value="1"/>
</dbReference>
<organism evidence="9 10">
    <name type="scientific">Lactococcus taiwanensis</name>
    <dbReference type="NCBI Taxonomy" id="1151742"/>
    <lineage>
        <taxon>Bacteria</taxon>
        <taxon>Bacillati</taxon>
        <taxon>Bacillota</taxon>
        <taxon>Bacilli</taxon>
        <taxon>Lactobacillales</taxon>
        <taxon>Streptococcaceae</taxon>
        <taxon>Lactococcus</taxon>
    </lineage>
</organism>
<dbReference type="GO" id="GO:0005524">
    <property type="term" value="F:ATP binding"/>
    <property type="evidence" value="ECO:0007669"/>
    <property type="project" value="UniProtKB-KW"/>
</dbReference>
<dbReference type="PROSITE" id="PS00211">
    <property type="entry name" value="ABC_TRANSPORTER_1"/>
    <property type="match status" value="1"/>
</dbReference>
<dbReference type="InterPro" id="IPR017871">
    <property type="entry name" value="ABC_transporter-like_CS"/>
</dbReference>
<dbReference type="SMART" id="SM00382">
    <property type="entry name" value="AAA"/>
    <property type="match status" value="1"/>
</dbReference>
<dbReference type="InterPro" id="IPR027417">
    <property type="entry name" value="P-loop_NTPase"/>
</dbReference>
<dbReference type="Pfam" id="PF00005">
    <property type="entry name" value="ABC_tran"/>
    <property type="match status" value="1"/>
</dbReference>
<evidence type="ECO:0000256" key="3">
    <source>
        <dbReference type="ARBA" id="ARBA00022741"/>
    </source>
</evidence>
<dbReference type="GO" id="GO:0006865">
    <property type="term" value="P:amino acid transport"/>
    <property type="evidence" value="ECO:0007669"/>
    <property type="project" value="UniProtKB-KW"/>
</dbReference>
<dbReference type="GO" id="GO:0016887">
    <property type="term" value="F:ATP hydrolysis activity"/>
    <property type="evidence" value="ECO:0007669"/>
    <property type="project" value="InterPro"/>
</dbReference>
<dbReference type="SUPFAM" id="SSF55021">
    <property type="entry name" value="ACT-like"/>
    <property type="match status" value="1"/>
</dbReference>
<evidence type="ECO:0000313" key="10">
    <source>
        <dbReference type="Proteomes" id="UP000663608"/>
    </source>
</evidence>
<dbReference type="EMBL" id="CP070872">
    <property type="protein sequence ID" value="QSE77164.1"/>
    <property type="molecule type" value="Genomic_DNA"/>
</dbReference>
<name>A0AA45KH44_9LACT</name>
<dbReference type="PANTHER" id="PTHR43166">
    <property type="entry name" value="AMINO ACID IMPORT ATP-BINDING PROTEIN"/>
    <property type="match status" value="1"/>
</dbReference>
<keyword evidence="2" id="KW-1003">Cell membrane</keyword>
<dbReference type="InterPro" id="IPR045865">
    <property type="entry name" value="ACT-like_dom_sf"/>
</dbReference>
<evidence type="ECO:0000256" key="1">
    <source>
        <dbReference type="ARBA" id="ARBA00022448"/>
    </source>
</evidence>
<protein>
    <submittedName>
        <fullName evidence="9">Methionine ABC transporter ATP-binding protein</fullName>
    </submittedName>
</protein>
<dbReference type="Proteomes" id="UP000663608">
    <property type="component" value="Chromosome"/>
</dbReference>
<dbReference type="SMART" id="SM00930">
    <property type="entry name" value="NIL"/>
    <property type="match status" value="1"/>
</dbReference>
<keyword evidence="7" id="KW-0472">Membrane</keyword>
<dbReference type="InterPro" id="IPR018449">
    <property type="entry name" value="NIL_domain"/>
</dbReference>